<dbReference type="InterPro" id="IPR036691">
    <property type="entry name" value="Endo/exonu/phosph_ase_sf"/>
</dbReference>
<feature type="domain" description="Endonuclease/exonuclease/phosphatase" evidence="1">
    <location>
        <begin position="39"/>
        <end position="151"/>
    </location>
</feature>
<dbReference type="GO" id="GO:0003824">
    <property type="term" value="F:catalytic activity"/>
    <property type="evidence" value="ECO:0007669"/>
    <property type="project" value="InterPro"/>
</dbReference>
<evidence type="ECO:0000313" key="3">
    <source>
        <dbReference type="Proteomes" id="UP000631114"/>
    </source>
</evidence>
<dbReference type="Proteomes" id="UP000631114">
    <property type="component" value="Unassembled WGS sequence"/>
</dbReference>
<dbReference type="PANTHER" id="PTHR33710">
    <property type="entry name" value="BNAC02G09200D PROTEIN"/>
    <property type="match status" value="1"/>
</dbReference>
<dbReference type="AlphaFoldDB" id="A0A835HPJ9"/>
<dbReference type="Pfam" id="PF03372">
    <property type="entry name" value="Exo_endo_phos"/>
    <property type="match status" value="1"/>
</dbReference>
<name>A0A835HPJ9_9MAGN</name>
<dbReference type="InterPro" id="IPR005135">
    <property type="entry name" value="Endo/exonuclease/phosphatase"/>
</dbReference>
<dbReference type="PANTHER" id="PTHR33710:SF71">
    <property type="entry name" value="ENDONUCLEASE_EXONUCLEASE_PHOSPHATASE DOMAIN-CONTAINING PROTEIN"/>
    <property type="match status" value="1"/>
</dbReference>
<reference evidence="2 3" key="1">
    <citation type="submission" date="2020-10" db="EMBL/GenBank/DDBJ databases">
        <title>The Coptis chinensis genome and diversification of protoberbering-type alkaloids.</title>
        <authorList>
            <person name="Wang B."/>
            <person name="Shu S."/>
            <person name="Song C."/>
            <person name="Liu Y."/>
        </authorList>
    </citation>
    <scope>NUCLEOTIDE SEQUENCE [LARGE SCALE GENOMIC DNA]</scope>
    <source>
        <strain evidence="2">HL-2020</strain>
        <tissue evidence="2">Leaf</tissue>
    </source>
</reference>
<keyword evidence="3" id="KW-1185">Reference proteome</keyword>
<dbReference type="EMBL" id="JADFTS010000006">
    <property type="protein sequence ID" value="KAF9603421.1"/>
    <property type="molecule type" value="Genomic_DNA"/>
</dbReference>
<dbReference type="Gene3D" id="3.60.10.10">
    <property type="entry name" value="Endonuclease/exonuclease/phosphatase"/>
    <property type="match status" value="1"/>
</dbReference>
<proteinExistence type="predicted"/>
<organism evidence="2 3">
    <name type="scientific">Coptis chinensis</name>
    <dbReference type="NCBI Taxonomy" id="261450"/>
    <lineage>
        <taxon>Eukaryota</taxon>
        <taxon>Viridiplantae</taxon>
        <taxon>Streptophyta</taxon>
        <taxon>Embryophyta</taxon>
        <taxon>Tracheophyta</taxon>
        <taxon>Spermatophyta</taxon>
        <taxon>Magnoliopsida</taxon>
        <taxon>Ranunculales</taxon>
        <taxon>Ranunculaceae</taxon>
        <taxon>Coptidoideae</taxon>
        <taxon>Coptis</taxon>
    </lineage>
</organism>
<dbReference type="SUPFAM" id="SSF56219">
    <property type="entry name" value="DNase I-like"/>
    <property type="match status" value="1"/>
</dbReference>
<dbReference type="OrthoDB" id="1210724at2759"/>
<gene>
    <name evidence="2" type="ORF">IFM89_036122</name>
</gene>
<sequence>MEVIASDSWFIHCTVDLLRMNGETGKFVLSCVYGNSKPFIRKIQWTVLPLLKPQNDEQLIVTGDFNEAATREEKQGGQQFNFVQAMPFLDMIAACEFIDLGFIGTAFTWTNQQCGRRRVWERLDRILVNAEWMSKFPAAKAYHEMSTSSDHKFLLLKVCNKHHSLSRPFRSEAMWLQDRGCEDQVRMAFDEEVVGSPSFTLCKKLKYCQRNLSGGTRLFLCI</sequence>
<protein>
    <recommendedName>
        <fullName evidence="1">Endonuclease/exonuclease/phosphatase domain-containing protein</fullName>
    </recommendedName>
</protein>
<comment type="caution">
    <text evidence="2">The sequence shown here is derived from an EMBL/GenBank/DDBJ whole genome shotgun (WGS) entry which is preliminary data.</text>
</comment>
<evidence type="ECO:0000259" key="1">
    <source>
        <dbReference type="Pfam" id="PF03372"/>
    </source>
</evidence>
<evidence type="ECO:0000313" key="2">
    <source>
        <dbReference type="EMBL" id="KAF9603421.1"/>
    </source>
</evidence>
<accession>A0A835HPJ9</accession>